<dbReference type="KEGG" id="hav:AT03_15210"/>
<name>A0A097R4F2_HAFAL</name>
<dbReference type="Pfam" id="PF16462">
    <property type="entry name" value="Phage_TAC_14"/>
    <property type="match status" value="1"/>
</dbReference>
<keyword evidence="2" id="KW-1185">Reference proteome</keyword>
<gene>
    <name evidence="1" type="ORF">AT03_15210</name>
</gene>
<dbReference type="eggNOG" id="ENOG5032ZV8">
    <property type="taxonomic scope" value="Bacteria"/>
</dbReference>
<evidence type="ECO:0000313" key="2">
    <source>
        <dbReference type="Proteomes" id="UP000029986"/>
    </source>
</evidence>
<dbReference type="AlphaFoldDB" id="A0A097R4F2"/>
<dbReference type="Proteomes" id="UP000029986">
    <property type="component" value="Chromosome"/>
</dbReference>
<accession>A0A097R4F2</accession>
<reference evidence="1 2" key="1">
    <citation type="journal article" date="2014" name="Gut Pathog.">
        <title>Gene clusters of Hafnia alvei strain FB1 important in survival and pathogenesis: a draft genome perspective.</title>
        <authorList>
            <person name="Tan J.Y."/>
            <person name="Yin W.F."/>
            <person name="Chan K.G."/>
        </authorList>
    </citation>
    <scope>NUCLEOTIDE SEQUENCE [LARGE SCALE GENOMIC DNA]</scope>
    <source>
        <strain evidence="1 2">FB1</strain>
    </source>
</reference>
<dbReference type="OrthoDB" id="6493711at2"/>
<proteinExistence type="predicted"/>
<evidence type="ECO:0000313" key="1">
    <source>
        <dbReference type="EMBL" id="AIU73606.1"/>
    </source>
</evidence>
<dbReference type="InterPro" id="IPR024410">
    <property type="entry name" value="Phage_TAC_12"/>
</dbReference>
<dbReference type="EMBL" id="CP009706">
    <property type="protein sequence ID" value="AIU73606.1"/>
    <property type="molecule type" value="Genomic_DNA"/>
</dbReference>
<protein>
    <submittedName>
        <fullName evidence="1">Phage tail protein</fullName>
    </submittedName>
</protein>
<dbReference type="HOGENOM" id="CLU_169754_0_0_6"/>
<organism evidence="1 2">
    <name type="scientific">Hafnia alvei FB1</name>
    <dbReference type="NCBI Taxonomy" id="1453496"/>
    <lineage>
        <taxon>Bacteria</taxon>
        <taxon>Pseudomonadati</taxon>
        <taxon>Pseudomonadota</taxon>
        <taxon>Gammaproteobacteria</taxon>
        <taxon>Enterobacterales</taxon>
        <taxon>Hafniaceae</taxon>
        <taxon>Hafnia</taxon>
    </lineage>
</organism>
<dbReference type="PATRIC" id="fig|1453496.5.peg.3111"/>
<sequence length="120" mass="13006">MTTFDVSALKSALLKPKNTIATTEIFGTTVFLRRMTAGELIDHEEALRDSQLAEDARKASELSVQLIVDCLVQPDGSPIEPQDKPTAADLLQAHDNVALLDAIAIVKKHALGKLEDAEKN</sequence>
<dbReference type="RefSeq" id="WP_025797706.1">
    <property type="nucleotide sequence ID" value="NZ_CP009706.1"/>
</dbReference>